<protein>
    <submittedName>
        <fullName evidence="7">Cytochrome P450</fullName>
    </submittedName>
</protein>
<dbReference type="OrthoDB" id="1470350at2759"/>
<organism evidence="7 8">
    <name type="scientific">Lophiostoma macrostomum CBS 122681</name>
    <dbReference type="NCBI Taxonomy" id="1314788"/>
    <lineage>
        <taxon>Eukaryota</taxon>
        <taxon>Fungi</taxon>
        <taxon>Dikarya</taxon>
        <taxon>Ascomycota</taxon>
        <taxon>Pezizomycotina</taxon>
        <taxon>Dothideomycetes</taxon>
        <taxon>Pleosporomycetidae</taxon>
        <taxon>Pleosporales</taxon>
        <taxon>Lophiostomataceae</taxon>
        <taxon>Lophiostoma</taxon>
    </lineage>
</organism>
<comment type="similarity">
    <text evidence="2 6">Belongs to the cytochrome P450 family.</text>
</comment>
<evidence type="ECO:0000313" key="7">
    <source>
        <dbReference type="EMBL" id="KAF2662321.1"/>
    </source>
</evidence>
<dbReference type="InterPro" id="IPR017972">
    <property type="entry name" value="Cyt_P450_CS"/>
</dbReference>
<dbReference type="InterPro" id="IPR001128">
    <property type="entry name" value="Cyt_P450"/>
</dbReference>
<dbReference type="InterPro" id="IPR002403">
    <property type="entry name" value="Cyt_P450_E_grp-IV"/>
</dbReference>
<proteinExistence type="inferred from homology"/>
<dbReference type="Proteomes" id="UP000799324">
    <property type="component" value="Unassembled WGS sequence"/>
</dbReference>
<evidence type="ECO:0000256" key="3">
    <source>
        <dbReference type="ARBA" id="ARBA00022723"/>
    </source>
</evidence>
<evidence type="ECO:0000256" key="6">
    <source>
        <dbReference type="RuleBase" id="RU000461"/>
    </source>
</evidence>
<name>A0A6A6TSN4_9PLEO</name>
<evidence type="ECO:0000256" key="4">
    <source>
        <dbReference type="ARBA" id="ARBA00023004"/>
    </source>
</evidence>
<evidence type="ECO:0000313" key="8">
    <source>
        <dbReference type="Proteomes" id="UP000799324"/>
    </source>
</evidence>
<keyword evidence="6" id="KW-0503">Monooxygenase</keyword>
<dbReference type="InterPro" id="IPR036396">
    <property type="entry name" value="Cyt_P450_sf"/>
</dbReference>
<dbReference type="CDD" id="cd11040">
    <property type="entry name" value="CYP7_CYP8-like"/>
    <property type="match status" value="1"/>
</dbReference>
<dbReference type="GO" id="GO:0004497">
    <property type="term" value="F:monooxygenase activity"/>
    <property type="evidence" value="ECO:0007669"/>
    <property type="project" value="UniProtKB-KW"/>
</dbReference>
<evidence type="ECO:0000256" key="1">
    <source>
        <dbReference type="ARBA" id="ARBA00001971"/>
    </source>
</evidence>
<dbReference type="PANTHER" id="PTHR47582">
    <property type="entry name" value="P450, PUTATIVE (EUROFUNG)-RELATED"/>
    <property type="match status" value="1"/>
</dbReference>
<feature type="binding site" description="axial binding residue" evidence="5">
    <location>
        <position position="371"/>
    </location>
    <ligand>
        <name>heme</name>
        <dbReference type="ChEBI" id="CHEBI:30413"/>
    </ligand>
    <ligandPart>
        <name>Fe</name>
        <dbReference type="ChEBI" id="CHEBI:18248"/>
    </ligandPart>
</feature>
<dbReference type="GO" id="GO:0020037">
    <property type="term" value="F:heme binding"/>
    <property type="evidence" value="ECO:0007669"/>
    <property type="project" value="InterPro"/>
</dbReference>
<dbReference type="GO" id="GO:0005506">
    <property type="term" value="F:iron ion binding"/>
    <property type="evidence" value="ECO:0007669"/>
    <property type="project" value="InterPro"/>
</dbReference>
<keyword evidence="4 5" id="KW-0408">Iron</keyword>
<dbReference type="Gene3D" id="1.10.630.10">
    <property type="entry name" value="Cytochrome P450"/>
    <property type="match status" value="1"/>
</dbReference>
<keyword evidence="6" id="KW-0560">Oxidoreductase</keyword>
<reference evidence="7" key="1">
    <citation type="journal article" date="2020" name="Stud. Mycol.">
        <title>101 Dothideomycetes genomes: a test case for predicting lifestyles and emergence of pathogens.</title>
        <authorList>
            <person name="Haridas S."/>
            <person name="Albert R."/>
            <person name="Binder M."/>
            <person name="Bloem J."/>
            <person name="Labutti K."/>
            <person name="Salamov A."/>
            <person name="Andreopoulos B."/>
            <person name="Baker S."/>
            <person name="Barry K."/>
            <person name="Bills G."/>
            <person name="Bluhm B."/>
            <person name="Cannon C."/>
            <person name="Castanera R."/>
            <person name="Culley D."/>
            <person name="Daum C."/>
            <person name="Ezra D."/>
            <person name="Gonzalez J."/>
            <person name="Henrissat B."/>
            <person name="Kuo A."/>
            <person name="Liang C."/>
            <person name="Lipzen A."/>
            <person name="Lutzoni F."/>
            <person name="Magnuson J."/>
            <person name="Mondo S."/>
            <person name="Nolan M."/>
            <person name="Ohm R."/>
            <person name="Pangilinan J."/>
            <person name="Park H.-J."/>
            <person name="Ramirez L."/>
            <person name="Alfaro M."/>
            <person name="Sun H."/>
            <person name="Tritt A."/>
            <person name="Yoshinaga Y."/>
            <person name="Zwiers L.-H."/>
            <person name="Turgeon B."/>
            <person name="Goodwin S."/>
            <person name="Spatafora J."/>
            <person name="Crous P."/>
            <person name="Grigoriev I."/>
        </authorList>
    </citation>
    <scope>NUCLEOTIDE SEQUENCE</scope>
    <source>
        <strain evidence="7">CBS 122681</strain>
    </source>
</reference>
<dbReference type="InterPro" id="IPR053007">
    <property type="entry name" value="CYP450_monoxygenase_sec-met"/>
</dbReference>
<dbReference type="PROSITE" id="PS00086">
    <property type="entry name" value="CYTOCHROME_P450"/>
    <property type="match status" value="1"/>
</dbReference>
<evidence type="ECO:0000256" key="5">
    <source>
        <dbReference type="PIRSR" id="PIRSR602403-1"/>
    </source>
</evidence>
<keyword evidence="8" id="KW-1185">Reference proteome</keyword>
<keyword evidence="5 6" id="KW-0349">Heme</keyword>
<dbReference type="SUPFAM" id="SSF48264">
    <property type="entry name" value="Cytochrome P450"/>
    <property type="match status" value="1"/>
</dbReference>
<gene>
    <name evidence="7" type="ORF">K491DRAFT_646302</name>
</gene>
<dbReference type="GO" id="GO:0016705">
    <property type="term" value="F:oxidoreductase activity, acting on paired donors, with incorporation or reduction of molecular oxygen"/>
    <property type="evidence" value="ECO:0007669"/>
    <property type="project" value="InterPro"/>
</dbReference>
<dbReference type="Pfam" id="PF00067">
    <property type="entry name" value="p450"/>
    <property type="match status" value="1"/>
</dbReference>
<dbReference type="AlphaFoldDB" id="A0A6A6TSN4"/>
<evidence type="ECO:0000256" key="2">
    <source>
        <dbReference type="ARBA" id="ARBA00010617"/>
    </source>
</evidence>
<dbReference type="PANTHER" id="PTHR47582:SF1">
    <property type="entry name" value="P450, PUTATIVE (EUROFUNG)-RELATED"/>
    <property type="match status" value="1"/>
</dbReference>
<dbReference type="PRINTS" id="PR00465">
    <property type="entry name" value="EP450IV"/>
</dbReference>
<accession>A0A6A6TSN4</accession>
<sequence>MCRSSQYCRLPIFKIRVLTKAIYVVTDVKLIRKLQTHPKILFDPLYVLAAERLGGTSEERARDMRREQDADRTKLKSTIGRTHMRLNHFLKPGPSLDALLNGVIRNTVKELKPVGSTKLFEWTQYIVTIVGSETIYGPRNPFRDNPLLEQAFWDYEASIPLLMLNAFPTFLASKGVRARNLLRQAFSEYFSEGGASSASDLIRANHAANREHGVSNNDQGGFELITCIGLLVNTPPTLFWILYHIYSNPELLSEIRHELLAAAENGEVDLKQLPSRCALLYSVFQEVLRCHASSLSTRIVVEDVILDDGMLLKKGSAVHMPSSVLHSKQSYWNAPVNSFDPFRFMAKDGLQQDVCTDSTAFRPFGGGATLCPGRHFARGEILGMAVLIIARFDIVPLDGQWPLPKEYEGTMTTTVLPPRDDIDVSFIRNRDPGLGDLQLVVGA</sequence>
<dbReference type="EMBL" id="MU004290">
    <property type="protein sequence ID" value="KAF2662321.1"/>
    <property type="molecule type" value="Genomic_DNA"/>
</dbReference>
<keyword evidence="3 5" id="KW-0479">Metal-binding</keyword>
<comment type="cofactor">
    <cofactor evidence="1 5">
        <name>heme</name>
        <dbReference type="ChEBI" id="CHEBI:30413"/>
    </cofactor>
</comment>